<evidence type="ECO:0000256" key="5">
    <source>
        <dbReference type="ARBA" id="ARBA00023157"/>
    </source>
</evidence>
<evidence type="ECO:0000256" key="1">
    <source>
        <dbReference type="ARBA" id="ARBA00004613"/>
    </source>
</evidence>
<dbReference type="InterPro" id="IPR008138">
    <property type="entry name" value="SapB_2"/>
</dbReference>
<keyword evidence="2" id="KW-0964">Secreted</keyword>
<dbReference type="Pfam" id="PF05184">
    <property type="entry name" value="SapB_1"/>
    <property type="match status" value="1"/>
</dbReference>
<protein>
    <submittedName>
        <fullName evidence="10">Surfactant protein Bb</fullName>
    </submittedName>
</protein>
<accession>A0A3Q2XWH9</accession>
<feature type="domain" description="Saposin B-type" evidence="8">
    <location>
        <begin position="141"/>
        <end position="222"/>
    </location>
</feature>
<dbReference type="OMA" id="PKFWCQS"/>
<dbReference type="InterPro" id="IPR008139">
    <property type="entry name" value="SaposinB_dom"/>
</dbReference>
<feature type="chain" id="PRO_5018712653" evidence="7">
    <location>
        <begin position="21"/>
        <end position="349"/>
    </location>
</feature>
<dbReference type="STRING" id="109280.ENSHCOP00000008717"/>
<dbReference type="GO" id="GO:0006665">
    <property type="term" value="P:sphingolipid metabolic process"/>
    <property type="evidence" value="ECO:0007669"/>
    <property type="project" value="InterPro"/>
</dbReference>
<dbReference type="Ensembl" id="ENSHCOT00000014651.1">
    <property type="protein sequence ID" value="ENSHCOP00000008717.1"/>
    <property type="gene ID" value="ENSHCOG00000011021.1"/>
</dbReference>
<feature type="signal peptide" evidence="7">
    <location>
        <begin position="1"/>
        <end position="20"/>
    </location>
</feature>
<dbReference type="PRINTS" id="PR01797">
    <property type="entry name" value="SAPOSIN"/>
</dbReference>
<evidence type="ECO:0000256" key="3">
    <source>
        <dbReference type="ARBA" id="ARBA00022729"/>
    </source>
</evidence>
<keyword evidence="6" id="KW-0325">Glycoprotein</keyword>
<dbReference type="GO" id="GO:0016020">
    <property type="term" value="C:membrane"/>
    <property type="evidence" value="ECO:0007669"/>
    <property type="project" value="GOC"/>
</dbReference>
<evidence type="ECO:0000256" key="7">
    <source>
        <dbReference type="SAM" id="SignalP"/>
    </source>
</evidence>
<dbReference type="PROSITE" id="PS51110">
    <property type="entry name" value="SAP_A"/>
    <property type="match status" value="1"/>
</dbReference>
<name>A0A3Q2XWH9_HIPCM</name>
<dbReference type="SUPFAM" id="SSF47862">
    <property type="entry name" value="Saposin"/>
    <property type="match status" value="3"/>
</dbReference>
<dbReference type="SMART" id="SM00741">
    <property type="entry name" value="SapB"/>
    <property type="match status" value="3"/>
</dbReference>
<evidence type="ECO:0000313" key="11">
    <source>
        <dbReference type="Proteomes" id="UP000264820"/>
    </source>
</evidence>
<comment type="subcellular location">
    <subcellularLocation>
        <location evidence="1">Secreted</location>
    </subcellularLocation>
</comment>
<reference evidence="10" key="1">
    <citation type="submission" date="2025-08" db="UniProtKB">
        <authorList>
            <consortium name="Ensembl"/>
        </authorList>
    </citation>
    <scope>IDENTIFICATION</scope>
</reference>
<dbReference type="GeneTree" id="ENSGT00940000164890"/>
<evidence type="ECO:0000313" key="10">
    <source>
        <dbReference type="Ensembl" id="ENSHCOP00000008717.1"/>
    </source>
</evidence>
<keyword evidence="11" id="KW-1185">Reference proteome</keyword>
<feature type="domain" description="Saposin B-type" evidence="8">
    <location>
        <begin position="35"/>
        <end position="116"/>
    </location>
</feature>
<dbReference type="GO" id="GO:0005576">
    <property type="term" value="C:extracellular region"/>
    <property type="evidence" value="ECO:0007669"/>
    <property type="project" value="UniProtKB-SubCell"/>
</dbReference>
<dbReference type="GO" id="GO:0005764">
    <property type="term" value="C:lysosome"/>
    <property type="evidence" value="ECO:0007669"/>
    <property type="project" value="InterPro"/>
</dbReference>
<evidence type="ECO:0000259" key="9">
    <source>
        <dbReference type="PROSITE" id="PS51110"/>
    </source>
</evidence>
<dbReference type="Pfam" id="PF02199">
    <property type="entry name" value="SapA"/>
    <property type="match status" value="1"/>
</dbReference>
<evidence type="ECO:0000256" key="2">
    <source>
        <dbReference type="ARBA" id="ARBA00022525"/>
    </source>
</evidence>
<organism evidence="10 11">
    <name type="scientific">Hippocampus comes</name>
    <name type="common">Tiger tail seahorse</name>
    <dbReference type="NCBI Taxonomy" id="109280"/>
    <lineage>
        <taxon>Eukaryota</taxon>
        <taxon>Metazoa</taxon>
        <taxon>Chordata</taxon>
        <taxon>Craniata</taxon>
        <taxon>Vertebrata</taxon>
        <taxon>Euteleostomi</taxon>
        <taxon>Actinopterygii</taxon>
        <taxon>Neopterygii</taxon>
        <taxon>Teleostei</taxon>
        <taxon>Neoteleostei</taxon>
        <taxon>Acanthomorphata</taxon>
        <taxon>Syngnathiaria</taxon>
        <taxon>Syngnathiformes</taxon>
        <taxon>Syngnathoidei</taxon>
        <taxon>Syngnathidae</taxon>
        <taxon>Hippocampus</taxon>
    </lineage>
</organism>
<dbReference type="PANTHER" id="PTHR11480:SF99">
    <property type="entry name" value="SURFACTANT PROTEIN BB"/>
    <property type="match status" value="1"/>
</dbReference>
<dbReference type="PANTHER" id="PTHR11480">
    <property type="entry name" value="SAPOSIN-RELATED"/>
    <property type="match status" value="1"/>
</dbReference>
<dbReference type="SMART" id="SM00162">
    <property type="entry name" value="SAPA"/>
    <property type="match status" value="1"/>
</dbReference>
<dbReference type="InterPro" id="IPR008373">
    <property type="entry name" value="Saposin"/>
</dbReference>
<dbReference type="InterPro" id="IPR011001">
    <property type="entry name" value="Saposin-like"/>
</dbReference>
<evidence type="ECO:0000259" key="8">
    <source>
        <dbReference type="PROSITE" id="PS50015"/>
    </source>
</evidence>
<dbReference type="InterPro" id="IPR003119">
    <property type="entry name" value="SAP_A"/>
</dbReference>
<keyword evidence="3 7" id="KW-0732">Signal</keyword>
<keyword evidence="4" id="KW-0677">Repeat</keyword>
<dbReference type="InterPro" id="IPR007856">
    <property type="entry name" value="SapB_1"/>
</dbReference>
<feature type="domain" description="Saposin A-type" evidence="9">
    <location>
        <begin position="312"/>
        <end position="349"/>
    </location>
</feature>
<reference evidence="10" key="2">
    <citation type="submission" date="2025-09" db="UniProtKB">
        <authorList>
            <consortium name="Ensembl"/>
        </authorList>
    </citation>
    <scope>IDENTIFICATION</scope>
</reference>
<dbReference type="PROSITE" id="PS50015">
    <property type="entry name" value="SAP_B"/>
    <property type="match status" value="3"/>
</dbReference>
<feature type="domain" description="Saposin B-type" evidence="8">
    <location>
        <begin position="230"/>
        <end position="310"/>
    </location>
</feature>
<evidence type="ECO:0000256" key="4">
    <source>
        <dbReference type="ARBA" id="ARBA00022737"/>
    </source>
</evidence>
<dbReference type="Pfam" id="PF03489">
    <property type="entry name" value="SapB_2"/>
    <property type="match status" value="1"/>
</dbReference>
<keyword evidence="5" id="KW-1015">Disulfide bond</keyword>
<dbReference type="Gene3D" id="1.10.225.10">
    <property type="entry name" value="Saposin-like"/>
    <property type="match status" value="3"/>
</dbReference>
<dbReference type="InterPro" id="IPR051428">
    <property type="entry name" value="Sphingo_Act-Surfact_Prot"/>
</dbReference>
<proteinExistence type="predicted"/>
<dbReference type="AlphaFoldDB" id="A0A3Q2XWH9"/>
<sequence>MSTFGFVVVVLTVSLHPGHSMFIKDPLAFEKHNSLKAICSECSQIIQLSANMIPSKDSKERVYETLYALCQQLPDKQALECDSQLKMDLPQILLQPLNHRDGRGICSAFGLCAVHKDEEIALPQHDNREVVPVLTNTHEQFNPACTLCLFVIKKLETLLPQNMTEDALMKLMGEVCDLLPQSYKDECDDFVDKYGVQIVEFLLSSAAPHTICALLHICLFRDSNALDVPVPSDCDSCRTLAVLSRLQLGVNATKPETSSFLRSVCGRHPNAIPKCEAFTKIYGTRLQEVLENQVDHVDICERADLCTTKKSKLVGSNPCTWGPSYWCRDTNTAQKCGNVAFCEKHLWKK</sequence>
<evidence type="ECO:0000256" key="6">
    <source>
        <dbReference type="ARBA" id="ARBA00023180"/>
    </source>
</evidence>
<dbReference type="Proteomes" id="UP000264820">
    <property type="component" value="Unplaced"/>
</dbReference>